<dbReference type="InterPro" id="IPR003594">
    <property type="entry name" value="HATPase_dom"/>
</dbReference>
<keyword evidence="7" id="KW-0067">ATP-binding</keyword>
<dbReference type="PROSITE" id="PS50112">
    <property type="entry name" value="PAS"/>
    <property type="match status" value="1"/>
</dbReference>
<evidence type="ECO:0000256" key="7">
    <source>
        <dbReference type="ARBA" id="ARBA00022840"/>
    </source>
</evidence>
<dbReference type="NCBIfam" id="TIGR00229">
    <property type="entry name" value="sensory_box"/>
    <property type="match status" value="1"/>
</dbReference>
<evidence type="ECO:0000256" key="5">
    <source>
        <dbReference type="ARBA" id="ARBA00022741"/>
    </source>
</evidence>
<dbReference type="Gene3D" id="1.10.287.130">
    <property type="match status" value="1"/>
</dbReference>
<dbReference type="Gene3D" id="3.30.450.20">
    <property type="entry name" value="PAS domain"/>
    <property type="match status" value="1"/>
</dbReference>
<keyword evidence="8" id="KW-0902">Two-component regulatory system</keyword>
<sequence>MRKILIDNILQSIRSGLVVLDYHGIIVYATSPAMKILGYEEEQFIGKSWGELFLHTENNSELNQIIIDVIGEEKLNLHREVSYFSPARQHYQLSVTTSYLRETKTISGIIVQLDDITELSELRQREKLMIEERQRFSLEMLESMKKISLSVAHVILNPVASIGGFVRLMMKRIDEDNPLRQYLEPIGECTGRLEGIVKSFKEYTDIKTVHYETIHLITLVEGVRPKIESIANKLEKEIRYRIDVEDNVTAYIDPVLFMMALDEILINSIESIEDGPGEIDIIVYKAACGIIVEIKDTGSGIDNKHIPYAFDPFFTTKTSNNGMGLFKVRKIITEHLGTITIERRELLGTKVIIHLPADDLPANNLMIQ</sequence>
<dbReference type="PROSITE" id="PS50109">
    <property type="entry name" value="HIS_KIN"/>
    <property type="match status" value="1"/>
</dbReference>
<evidence type="ECO:0000256" key="1">
    <source>
        <dbReference type="ARBA" id="ARBA00000085"/>
    </source>
</evidence>
<dbReference type="PANTHER" id="PTHR43065:SF10">
    <property type="entry name" value="PEROXIDE STRESS-ACTIVATED HISTIDINE KINASE MAK3"/>
    <property type="match status" value="1"/>
</dbReference>
<dbReference type="Pfam" id="PF00512">
    <property type="entry name" value="HisKA"/>
    <property type="match status" value="1"/>
</dbReference>
<dbReference type="SMART" id="SM00387">
    <property type="entry name" value="HATPase_c"/>
    <property type="match status" value="1"/>
</dbReference>
<evidence type="ECO:0000256" key="8">
    <source>
        <dbReference type="ARBA" id="ARBA00023012"/>
    </source>
</evidence>
<dbReference type="InterPro" id="IPR004358">
    <property type="entry name" value="Sig_transdc_His_kin-like_C"/>
</dbReference>
<dbReference type="InterPro" id="IPR000014">
    <property type="entry name" value="PAS"/>
</dbReference>
<dbReference type="InterPro" id="IPR036890">
    <property type="entry name" value="HATPase_C_sf"/>
</dbReference>
<dbReference type="SUPFAM" id="SSF55785">
    <property type="entry name" value="PYP-like sensor domain (PAS domain)"/>
    <property type="match status" value="1"/>
</dbReference>
<dbReference type="SUPFAM" id="SSF47384">
    <property type="entry name" value="Homodimeric domain of signal transducing histidine kinase"/>
    <property type="match status" value="1"/>
</dbReference>
<organism evidence="11 12">
    <name type="scientific">Candidatus Magnetominusculus xianensis</name>
    <dbReference type="NCBI Taxonomy" id="1748249"/>
    <lineage>
        <taxon>Bacteria</taxon>
        <taxon>Pseudomonadati</taxon>
        <taxon>Nitrospirota</taxon>
        <taxon>Nitrospiria</taxon>
        <taxon>Nitrospirales</taxon>
        <taxon>Nitrospiraceae</taxon>
        <taxon>Candidatus Magnetominusculus</taxon>
    </lineage>
</organism>
<accession>A0ABR5SIN3</accession>
<dbReference type="InterPro" id="IPR003661">
    <property type="entry name" value="HisK_dim/P_dom"/>
</dbReference>
<keyword evidence="5" id="KW-0547">Nucleotide-binding</keyword>
<feature type="domain" description="PAS" evidence="10">
    <location>
        <begin position="2"/>
        <end position="73"/>
    </location>
</feature>
<evidence type="ECO:0000256" key="6">
    <source>
        <dbReference type="ARBA" id="ARBA00022777"/>
    </source>
</evidence>
<name>A0ABR5SIN3_9BACT</name>
<comment type="catalytic activity">
    <reaction evidence="1">
        <text>ATP + protein L-histidine = ADP + protein N-phospho-L-histidine.</text>
        <dbReference type="EC" id="2.7.13.3"/>
    </reaction>
</comment>
<dbReference type="InterPro" id="IPR035965">
    <property type="entry name" value="PAS-like_dom_sf"/>
</dbReference>
<dbReference type="Pfam" id="PF02518">
    <property type="entry name" value="HATPase_c"/>
    <property type="match status" value="1"/>
</dbReference>
<reference evidence="11 12" key="1">
    <citation type="submission" date="2015-11" db="EMBL/GenBank/DDBJ databases">
        <authorList>
            <person name="Lin W."/>
        </authorList>
    </citation>
    <scope>NUCLEOTIDE SEQUENCE [LARGE SCALE GENOMIC DNA]</scope>
    <source>
        <strain evidence="11 12">HCH-1</strain>
    </source>
</reference>
<dbReference type="SUPFAM" id="SSF55874">
    <property type="entry name" value="ATPase domain of HSP90 chaperone/DNA topoisomerase II/histidine kinase"/>
    <property type="match status" value="1"/>
</dbReference>
<dbReference type="EMBL" id="LNQR01000019">
    <property type="protein sequence ID" value="KWT92807.1"/>
    <property type="molecule type" value="Genomic_DNA"/>
</dbReference>
<dbReference type="EC" id="2.7.13.3" evidence="2"/>
<dbReference type="Gene3D" id="3.30.565.10">
    <property type="entry name" value="Histidine kinase-like ATPase, C-terminal domain"/>
    <property type="match status" value="1"/>
</dbReference>
<evidence type="ECO:0000313" key="11">
    <source>
        <dbReference type="EMBL" id="KWT92807.1"/>
    </source>
</evidence>
<keyword evidence="4 11" id="KW-0808">Transferase</keyword>
<keyword evidence="3" id="KW-0597">Phosphoprotein</keyword>
<evidence type="ECO:0000259" key="10">
    <source>
        <dbReference type="PROSITE" id="PS50112"/>
    </source>
</evidence>
<dbReference type="CDD" id="cd00082">
    <property type="entry name" value="HisKA"/>
    <property type="match status" value="1"/>
</dbReference>
<evidence type="ECO:0000256" key="2">
    <source>
        <dbReference type="ARBA" id="ARBA00012438"/>
    </source>
</evidence>
<dbReference type="SMART" id="SM00388">
    <property type="entry name" value="HisKA"/>
    <property type="match status" value="1"/>
</dbReference>
<dbReference type="CDD" id="cd00130">
    <property type="entry name" value="PAS"/>
    <property type="match status" value="1"/>
</dbReference>
<comment type="caution">
    <text evidence="11">The sequence shown here is derived from an EMBL/GenBank/DDBJ whole genome shotgun (WGS) entry which is preliminary data.</text>
</comment>
<evidence type="ECO:0000313" key="12">
    <source>
        <dbReference type="Proteomes" id="UP000060487"/>
    </source>
</evidence>
<keyword evidence="6 11" id="KW-0418">Kinase</keyword>
<evidence type="ECO:0000256" key="4">
    <source>
        <dbReference type="ARBA" id="ARBA00022679"/>
    </source>
</evidence>
<dbReference type="InterPro" id="IPR036097">
    <property type="entry name" value="HisK_dim/P_sf"/>
</dbReference>
<dbReference type="PANTHER" id="PTHR43065">
    <property type="entry name" value="SENSOR HISTIDINE KINASE"/>
    <property type="match status" value="1"/>
</dbReference>
<gene>
    <name evidence="11" type="ORF">ASN18_0393</name>
</gene>
<dbReference type="InterPro" id="IPR005467">
    <property type="entry name" value="His_kinase_dom"/>
</dbReference>
<dbReference type="RefSeq" id="WP_085050920.1">
    <property type="nucleotide sequence ID" value="NZ_LNQR01000019.1"/>
</dbReference>
<evidence type="ECO:0000259" key="9">
    <source>
        <dbReference type="PROSITE" id="PS50109"/>
    </source>
</evidence>
<dbReference type="Proteomes" id="UP000060487">
    <property type="component" value="Unassembled WGS sequence"/>
</dbReference>
<dbReference type="GO" id="GO:0004673">
    <property type="term" value="F:protein histidine kinase activity"/>
    <property type="evidence" value="ECO:0007669"/>
    <property type="project" value="UniProtKB-EC"/>
</dbReference>
<proteinExistence type="predicted"/>
<protein>
    <recommendedName>
        <fullName evidence="2">histidine kinase</fullName>
        <ecNumber evidence="2">2.7.13.3</ecNumber>
    </recommendedName>
</protein>
<evidence type="ECO:0000256" key="3">
    <source>
        <dbReference type="ARBA" id="ARBA00022553"/>
    </source>
</evidence>
<dbReference type="PRINTS" id="PR00344">
    <property type="entry name" value="BCTRLSENSOR"/>
</dbReference>
<keyword evidence="12" id="KW-1185">Reference proteome</keyword>
<dbReference type="Pfam" id="PF00989">
    <property type="entry name" value="PAS"/>
    <property type="match status" value="1"/>
</dbReference>
<dbReference type="SMART" id="SM00091">
    <property type="entry name" value="PAS"/>
    <property type="match status" value="1"/>
</dbReference>
<dbReference type="InterPro" id="IPR013767">
    <property type="entry name" value="PAS_fold"/>
</dbReference>
<feature type="domain" description="Histidine kinase" evidence="9">
    <location>
        <begin position="150"/>
        <end position="359"/>
    </location>
</feature>